<dbReference type="InterPro" id="IPR013783">
    <property type="entry name" value="Ig-like_fold"/>
</dbReference>
<reference evidence="5 6" key="2">
    <citation type="submission" date="2019-06" db="EMBL/GenBank/DDBJ databases">
        <title>Co-occurence of chitin degradation, pigmentation and bioactivity in marine Pseudoalteromonas.</title>
        <authorList>
            <person name="Sonnenschein E.C."/>
            <person name="Bech P.K."/>
        </authorList>
    </citation>
    <scope>NUCLEOTIDE SEQUENCE [LARGE SCALE GENOMIC DNA]</scope>
    <source>
        <strain evidence="6">S2231</strain>
        <strain evidence="5">S2233</strain>
    </source>
</reference>
<dbReference type="Proteomes" id="UP000307706">
    <property type="component" value="Unassembled WGS sequence"/>
</dbReference>
<name>A0A5S3XV41_9GAMM</name>
<feature type="signal peptide" evidence="1">
    <location>
        <begin position="1"/>
        <end position="18"/>
    </location>
</feature>
<keyword evidence="5" id="KW-1185">Reference proteome</keyword>
<dbReference type="InterPro" id="IPR025392">
    <property type="entry name" value="DUF4124"/>
</dbReference>
<dbReference type="AlphaFoldDB" id="A0A5S3XV41"/>
<evidence type="ECO:0000313" key="4">
    <source>
        <dbReference type="EMBL" id="TMP62711.1"/>
    </source>
</evidence>
<accession>A0A5S3XV41</accession>
<reference evidence="5 6" key="1">
    <citation type="submission" date="2017-12" db="EMBL/GenBank/DDBJ databases">
        <authorList>
            <person name="Paulsen S."/>
            <person name="Gram L.K."/>
        </authorList>
    </citation>
    <scope>NUCLEOTIDE SEQUENCE [LARGE SCALE GENOMIC DNA]</scope>
    <source>
        <strain evidence="4 6">S2231</strain>
        <strain evidence="3 5">S2233</strain>
    </source>
</reference>
<dbReference type="Pfam" id="PF13511">
    <property type="entry name" value="DUF4124"/>
    <property type="match status" value="1"/>
</dbReference>
<dbReference type="Proteomes" id="UP000305730">
    <property type="component" value="Unassembled WGS sequence"/>
</dbReference>
<evidence type="ECO:0000256" key="1">
    <source>
        <dbReference type="SAM" id="SignalP"/>
    </source>
</evidence>
<dbReference type="RefSeq" id="WP_138597470.1">
    <property type="nucleotide sequence ID" value="NZ_PNCK01000048.1"/>
</dbReference>
<evidence type="ECO:0000259" key="2">
    <source>
        <dbReference type="Pfam" id="PF13511"/>
    </source>
</evidence>
<organism evidence="4 6">
    <name type="scientific">Pseudoalteromonas citrea</name>
    <dbReference type="NCBI Taxonomy" id="43655"/>
    <lineage>
        <taxon>Bacteria</taxon>
        <taxon>Pseudomonadati</taxon>
        <taxon>Pseudomonadota</taxon>
        <taxon>Gammaproteobacteria</taxon>
        <taxon>Alteromonadales</taxon>
        <taxon>Pseudoalteromonadaceae</taxon>
        <taxon>Pseudoalteromonas</taxon>
    </lineage>
</organism>
<protein>
    <submittedName>
        <fullName evidence="4">DUF4124 domain-containing protein</fullName>
    </submittedName>
</protein>
<dbReference type="EMBL" id="PNCL01000002">
    <property type="protein sequence ID" value="TMP62711.1"/>
    <property type="molecule type" value="Genomic_DNA"/>
</dbReference>
<evidence type="ECO:0000313" key="5">
    <source>
        <dbReference type="Proteomes" id="UP000305730"/>
    </source>
</evidence>
<dbReference type="OrthoDB" id="7062774at2"/>
<dbReference type="EMBL" id="PNCK01000048">
    <property type="protein sequence ID" value="TMP41729.1"/>
    <property type="molecule type" value="Genomic_DNA"/>
</dbReference>
<proteinExistence type="predicted"/>
<sequence length="167" mass="18456">MRLIIIGCLVFISCASIADSKVYRWKDDNGNWVFSDLPRKGAQEIQLNKSMTMPAIDTKILNTQTQQQAIGYTANITSPNNEQTLRENTGTIYVTGQIEPSFTNGLKVQLTLNGKATGPMQTSTTFVLNNVPRGEHTLVLKLYNAQGKTLAQSDSTTFFLHRKSVGN</sequence>
<evidence type="ECO:0000313" key="6">
    <source>
        <dbReference type="Proteomes" id="UP000307706"/>
    </source>
</evidence>
<comment type="caution">
    <text evidence="4">The sequence shown here is derived from an EMBL/GenBank/DDBJ whole genome shotgun (WGS) entry which is preliminary data.</text>
</comment>
<feature type="domain" description="DUF4124" evidence="2">
    <location>
        <begin position="11"/>
        <end position="55"/>
    </location>
</feature>
<gene>
    <name evidence="4" type="ORF">CWB96_00560</name>
    <name evidence="3" type="ORF">CWB97_13865</name>
</gene>
<evidence type="ECO:0000313" key="3">
    <source>
        <dbReference type="EMBL" id="TMP41729.1"/>
    </source>
</evidence>
<reference evidence="4" key="3">
    <citation type="submission" date="2019-09" db="EMBL/GenBank/DDBJ databases">
        <title>Co-occurence of chitin degradation, pigmentation and bioactivity in marine Pseudoalteromonas.</title>
        <authorList>
            <person name="Sonnenschein E.C."/>
            <person name="Bech P.K."/>
        </authorList>
    </citation>
    <scope>NUCLEOTIDE SEQUENCE</scope>
    <source>
        <strain evidence="4">S2231</strain>
        <strain evidence="3">S2233</strain>
    </source>
</reference>
<keyword evidence="1" id="KW-0732">Signal</keyword>
<feature type="chain" id="PRO_5024329194" evidence="1">
    <location>
        <begin position="19"/>
        <end position="167"/>
    </location>
</feature>
<dbReference type="Gene3D" id="2.60.40.10">
    <property type="entry name" value="Immunoglobulins"/>
    <property type="match status" value="1"/>
</dbReference>